<feature type="transmembrane region" description="Helical" evidence="6">
    <location>
        <begin position="221"/>
        <end position="238"/>
    </location>
</feature>
<keyword evidence="8" id="KW-1185">Reference proteome</keyword>
<evidence type="ECO:0000313" key="8">
    <source>
        <dbReference type="Proteomes" id="UP001271007"/>
    </source>
</evidence>
<feature type="transmembrane region" description="Helical" evidence="6">
    <location>
        <begin position="182"/>
        <end position="201"/>
    </location>
</feature>
<dbReference type="AlphaFoldDB" id="A0AAJ0G4Z5"/>
<gene>
    <name evidence="7" type="ORF">LTR09_011435</name>
</gene>
<dbReference type="SUPFAM" id="SSF103473">
    <property type="entry name" value="MFS general substrate transporter"/>
    <property type="match status" value="1"/>
</dbReference>
<evidence type="ECO:0008006" key="9">
    <source>
        <dbReference type="Google" id="ProtNLM"/>
    </source>
</evidence>
<comment type="caution">
    <text evidence="7">The sequence shown here is derived from an EMBL/GenBank/DDBJ whole genome shotgun (WGS) entry which is preliminary data.</text>
</comment>
<evidence type="ECO:0000256" key="5">
    <source>
        <dbReference type="ARBA" id="ARBA00023136"/>
    </source>
</evidence>
<reference evidence="7" key="1">
    <citation type="submission" date="2023-04" db="EMBL/GenBank/DDBJ databases">
        <title>Black Yeasts Isolated from many extreme environments.</title>
        <authorList>
            <person name="Coleine C."/>
            <person name="Stajich J.E."/>
            <person name="Selbmann L."/>
        </authorList>
    </citation>
    <scope>NUCLEOTIDE SEQUENCE</scope>
    <source>
        <strain evidence="7">CCFEE 5312</strain>
    </source>
</reference>
<proteinExistence type="predicted"/>
<evidence type="ECO:0000256" key="2">
    <source>
        <dbReference type="ARBA" id="ARBA00022448"/>
    </source>
</evidence>
<evidence type="ECO:0000256" key="6">
    <source>
        <dbReference type="SAM" id="Phobius"/>
    </source>
</evidence>
<name>A0AAJ0G4Z5_9PEZI</name>
<dbReference type="PANTHER" id="PTHR19432">
    <property type="entry name" value="SUGAR TRANSPORTER"/>
    <property type="match status" value="1"/>
</dbReference>
<feature type="transmembrane region" description="Helical" evidence="6">
    <location>
        <begin position="21"/>
        <end position="39"/>
    </location>
</feature>
<dbReference type="PANTHER" id="PTHR19432:SF76">
    <property type="entry name" value="TRANSPORTER, PUTATIVE (EUROFUNG)-RELATED"/>
    <property type="match status" value="1"/>
</dbReference>
<keyword evidence="4 6" id="KW-1133">Transmembrane helix</keyword>
<feature type="transmembrane region" description="Helical" evidence="6">
    <location>
        <begin position="92"/>
        <end position="111"/>
    </location>
</feature>
<evidence type="ECO:0000256" key="4">
    <source>
        <dbReference type="ARBA" id="ARBA00022989"/>
    </source>
</evidence>
<keyword evidence="3 6" id="KW-0812">Transmembrane</keyword>
<accession>A0AAJ0G4Z5</accession>
<dbReference type="GO" id="GO:0005886">
    <property type="term" value="C:plasma membrane"/>
    <property type="evidence" value="ECO:0007669"/>
    <property type="project" value="TreeGrafter"/>
</dbReference>
<evidence type="ECO:0000256" key="3">
    <source>
        <dbReference type="ARBA" id="ARBA00022692"/>
    </source>
</evidence>
<dbReference type="EMBL" id="JAWDJX010000068">
    <property type="protein sequence ID" value="KAK3047103.1"/>
    <property type="molecule type" value="Genomic_DNA"/>
</dbReference>
<dbReference type="InterPro" id="IPR036259">
    <property type="entry name" value="MFS_trans_sf"/>
</dbReference>
<comment type="subcellular location">
    <subcellularLocation>
        <location evidence="1">Membrane</location>
        <topology evidence="1">Multi-pass membrane protein</topology>
    </subcellularLocation>
</comment>
<keyword evidence="2" id="KW-0813">Transport</keyword>
<dbReference type="Pfam" id="PF13347">
    <property type="entry name" value="MFS_2"/>
    <property type="match status" value="1"/>
</dbReference>
<sequence length="582" mass="63123">MAIATTSWTGQPRIKGSTESLRMFMLTASIIGLQFAWGTELTYCTPYLLSLGMSKSHMSLVWTAAPLSGLIVQPLIGMMSDKSRSKYGRRRPFMLAGTAAVGVCYLVLGWAKEIAGWWVGEGGEGEGRPMLTHPAGGQRRKLAIVIAVGDIYVLDFVINVAQSTCKALIVDTLPIEKQQLGAAWGAMGGIGHLMVYAIGALDLKSIFGNFLGDTQFKKVCVIAAIAMGIAQCTTAWAVQERVLVANGAKGEEENQSIMALFSQTFSTILHVPDRIQAICWVQFWSWIGWFPVLFYGSTWVGEIYLRYEVEADHSTDDALNEVGRHGSMSLIVFSIVATICSIVLPWFIQSPDDNDKPAYTARPPSSLKPVLSTFRFQKPTLLTVWAIGCLLFSASMIWAPLVQSVWFATLLVALLGVSNAIATLSPATFLGVEINRMSSGIPLSYSRLSSGRRSDEIELDGMSDSPPRSILHLRHDSNGSLPPSSTGELSGIYLGILNIYTTLPQFVGTAISWVVFSILEPGKSPELAKDAHPDEHHATDGLSGIGVCLFREYICLGFVDGICANTSSNSRGSMLGRSCLRD</sequence>
<keyword evidence="5 6" id="KW-0472">Membrane</keyword>
<dbReference type="Proteomes" id="UP001271007">
    <property type="component" value="Unassembled WGS sequence"/>
</dbReference>
<dbReference type="Gene3D" id="1.20.1250.20">
    <property type="entry name" value="MFS general substrate transporter like domains"/>
    <property type="match status" value="1"/>
</dbReference>
<feature type="transmembrane region" description="Helical" evidence="6">
    <location>
        <begin position="381"/>
        <end position="399"/>
    </location>
</feature>
<feature type="transmembrane region" description="Helical" evidence="6">
    <location>
        <begin position="327"/>
        <end position="348"/>
    </location>
</feature>
<feature type="transmembrane region" description="Helical" evidence="6">
    <location>
        <begin position="405"/>
        <end position="432"/>
    </location>
</feature>
<dbReference type="GO" id="GO:0008506">
    <property type="term" value="F:sucrose:proton symporter activity"/>
    <property type="evidence" value="ECO:0007669"/>
    <property type="project" value="TreeGrafter"/>
</dbReference>
<evidence type="ECO:0000256" key="1">
    <source>
        <dbReference type="ARBA" id="ARBA00004141"/>
    </source>
</evidence>
<feature type="transmembrane region" description="Helical" evidence="6">
    <location>
        <begin position="59"/>
        <end position="80"/>
    </location>
</feature>
<evidence type="ECO:0000313" key="7">
    <source>
        <dbReference type="EMBL" id="KAK3047103.1"/>
    </source>
</evidence>
<organism evidence="7 8">
    <name type="scientific">Extremus antarcticus</name>
    <dbReference type="NCBI Taxonomy" id="702011"/>
    <lineage>
        <taxon>Eukaryota</taxon>
        <taxon>Fungi</taxon>
        <taxon>Dikarya</taxon>
        <taxon>Ascomycota</taxon>
        <taxon>Pezizomycotina</taxon>
        <taxon>Dothideomycetes</taxon>
        <taxon>Dothideomycetidae</taxon>
        <taxon>Mycosphaerellales</taxon>
        <taxon>Extremaceae</taxon>
        <taxon>Extremus</taxon>
    </lineage>
</organism>
<feature type="transmembrane region" description="Helical" evidence="6">
    <location>
        <begin position="283"/>
        <end position="307"/>
    </location>
</feature>
<protein>
    <recommendedName>
        <fullName evidence="9">Sucrose transporter</fullName>
    </recommendedName>
</protein>